<organism evidence="2 3">
    <name type="scientific">Trichinella nelsoni</name>
    <dbReference type="NCBI Taxonomy" id="6336"/>
    <lineage>
        <taxon>Eukaryota</taxon>
        <taxon>Metazoa</taxon>
        <taxon>Ecdysozoa</taxon>
        <taxon>Nematoda</taxon>
        <taxon>Enoplea</taxon>
        <taxon>Dorylaimia</taxon>
        <taxon>Trichinellida</taxon>
        <taxon>Trichinellidae</taxon>
        <taxon>Trichinella</taxon>
    </lineage>
</organism>
<sequence>MQKLSAWIKLIKEHDSRSSRFLISMALIKLSSSFFIAKSDFVFVKVKIEQKLTCSTAKTKRVVSPAFIAMLLMVVVDVLDELCMNWDPFVFLPVQKI</sequence>
<gene>
    <name evidence="2" type="ORF">T07_10404</name>
</gene>
<keyword evidence="1" id="KW-0472">Membrane</keyword>
<dbReference type="EMBL" id="JYDL01000048">
    <property type="protein sequence ID" value="KRX20524.1"/>
    <property type="molecule type" value="Genomic_DNA"/>
</dbReference>
<protein>
    <submittedName>
        <fullName evidence="2">Uncharacterized protein</fullName>
    </submittedName>
</protein>
<reference evidence="2 3" key="1">
    <citation type="submission" date="2015-01" db="EMBL/GenBank/DDBJ databases">
        <title>Evolution of Trichinella species and genotypes.</title>
        <authorList>
            <person name="Korhonen P.K."/>
            <person name="Edoardo P."/>
            <person name="Giuseppe L.R."/>
            <person name="Gasser R.B."/>
        </authorList>
    </citation>
    <scope>NUCLEOTIDE SEQUENCE [LARGE SCALE GENOMIC DNA]</scope>
    <source>
        <strain evidence="2">ISS37</strain>
    </source>
</reference>
<evidence type="ECO:0000313" key="2">
    <source>
        <dbReference type="EMBL" id="KRX20524.1"/>
    </source>
</evidence>
<keyword evidence="3" id="KW-1185">Reference proteome</keyword>
<keyword evidence="1" id="KW-0812">Transmembrane</keyword>
<evidence type="ECO:0000313" key="3">
    <source>
        <dbReference type="Proteomes" id="UP000054630"/>
    </source>
</evidence>
<feature type="transmembrane region" description="Helical" evidence="1">
    <location>
        <begin position="62"/>
        <end position="79"/>
    </location>
</feature>
<keyword evidence="1" id="KW-1133">Transmembrane helix</keyword>
<comment type="caution">
    <text evidence="2">The sequence shown here is derived from an EMBL/GenBank/DDBJ whole genome shotgun (WGS) entry which is preliminary data.</text>
</comment>
<accession>A0A0V0S1C7</accession>
<proteinExistence type="predicted"/>
<dbReference type="Proteomes" id="UP000054630">
    <property type="component" value="Unassembled WGS sequence"/>
</dbReference>
<name>A0A0V0S1C7_9BILA</name>
<dbReference type="AlphaFoldDB" id="A0A0V0S1C7"/>
<evidence type="ECO:0000256" key="1">
    <source>
        <dbReference type="SAM" id="Phobius"/>
    </source>
</evidence>